<dbReference type="SUPFAM" id="SSF103473">
    <property type="entry name" value="MFS general substrate transporter"/>
    <property type="match status" value="1"/>
</dbReference>
<evidence type="ECO:0000313" key="10">
    <source>
        <dbReference type="EMBL" id="SDD46472.1"/>
    </source>
</evidence>
<dbReference type="RefSeq" id="WP_176849590.1">
    <property type="nucleotide sequence ID" value="NZ_FMZX01000008.1"/>
</dbReference>
<feature type="transmembrane region" description="Helical" evidence="8">
    <location>
        <begin position="196"/>
        <end position="217"/>
    </location>
</feature>
<evidence type="ECO:0000256" key="3">
    <source>
        <dbReference type="ARBA" id="ARBA00022475"/>
    </source>
</evidence>
<keyword evidence="7 8" id="KW-0472">Membrane</keyword>
<feature type="transmembrane region" description="Helical" evidence="8">
    <location>
        <begin position="351"/>
        <end position="372"/>
    </location>
</feature>
<dbReference type="Gene3D" id="1.20.1250.20">
    <property type="entry name" value="MFS general substrate transporter like domains"/>
    <property type="match status" value="2"/>
</dbReference>
<feature type="transmembrane region" description="Helical" evidence="8">
    <location>
        <begin position="229"/>
        <end position="250"/>
    </location>
</feature>
<organism evidence="10 11">
    <name type="scientific">Belnapia rosea</name>
    <dbReference type="NCBI Taxonomy" id="938405"/>
    <lineage>
        <taxon>Bacteria</taxon>
        <taxon>Pseudomonadati</taxon>
        <taxon>Pseudomonadota</taxon>
        <taxon>Alphaproteobacteria</taxon>
        <taxon>Acetobacterales</taxon>
        <taxon>Roseomonadaceae</taxon>
        <taxon>Belnapia</taxon>
    </lineage>
</organism>
<feature type="transmembrane region" description="Helical" evidence="8">
    <location>
        <begin position="324"/>
        <end position="345"/>
    </location>
</feature>
<dbReference type="InterPro" id="IPR026032">
    <property type="entry name" value="HcaT-like"/>
</dbReference>
<dbReference type="EMBL" id="FMZX01000008">
    <property type="protein sequence ID" value="SDD46472.1"/>
    <property type="molecule type" value="Genomic_DNA"/>
</dbReference>
<gene>
    <name evidence="10" type="ORF">SAMN04487779_100868</name>
</gene>
<feature type="transmembrane region" description="Helical" evidence="8">
    <location>
        <begin position="70"/>
        <end position="88"/>
    </location>
</feature>
<feature type="transmembrane region" description="Helical" evidence="8">
    <location>
        <begin position="94"/>
        <end position="120"/>
    </location>
</feature>
<evidence type="ECO:0000256" key="7">
    <source>
        <dbReference type="ARBA" id="ARBA00023136"/>
    </source>
</evidence>
<dbReference type="Pfam" id="PF12832">
    <property type="entry name" value="MFS_1_like"/>
    <property type="match status" value="1"/>
</dbReference>
<evidence type="ECO:0000256" key="6">
    <source>
        <dbReference type="ARBA" id="ARBA00022989"/>
    </source>
</evidence>
<protein>
    <submittedName>
        <fullName evidence="10">MFS transporter, PPP family, 3-phenylpropionic acid transporter</fullName>
    </submittedName>
</protein>
<evidence type="ECO:0000256" key="1">
    <source>
        <dbReference type="ARBA" id="ARBA00004429"/>
    </source>
</evidence>
<dbReference type="PANTHER" id="PTHR23522:SF10">
    <property type="entry name" value="3-PHENYLPROPIONIC ACID TRANSPORTER-RELATED"/>
    <property type="match status" value="1"/>
</dbReference>
<evidence type="ECO:0000256" key="5">
    <source>
        <dbReference type="ARBA" id="ARBA00022692"/>
    </source>
</evidence>
<evidence type="ECO:0000256" key="2">
    <source>
        <dbReference type="ARBA" id="ARBA00022448"/>
    </source>
</evidence>
<sequence>MSVAWRFALCFAAQFATAGVLMPFLPAVLAGRGLSPGEIATVLALGSAIRLLAAPAVGRGADGFGDARSILVLAAGLTACTITGFAWAPGLAGLLAIAALHALVSAPVVPLSDALCLGAARRFGFDYGRARSAGSASYILAAILAGFAVQWAGATVVIWLASAFFLLTALAARGLPRLEVAGSGRGGFAAPFRDPAFRWLLPLSALIQGSHALYYGFSTLHWQAVGLSSGVIGLLWGEGVVVEVALFLWGRRLVDRLGPGGLALLAAVAGVVRWGVTASTNWLPALATVQLLHALTFGAMHLGAMRVLGGMPPSQAATAQTLHASLGVGLAMGLLTYACGPLYAACGGGGFWAMAALCGIALPVAVKLRCVLRQRGA</sequence>
<feature type="transmembrane region" description="Helical" evidence="8">
    <location>
        <begin position="257"/>
        <end position="276"/>
    </location>
</feature>
<comment type="subcellular location">
    <subcellularLocation>
        <location evidence="1">Cell inner membrane</location>
        <topology evidence="1">Multi-pass membrane protein</topology>
    </subcellularLocation>
</comment>
<feature type="transmembrane region" description="Helical" evidence="8">
    <location>
        <begin position="132"/>
        <end position="151"/>
    </location>
</feature>
<evidence type="ECO:0000259" key="9">
    <source>
        <dbReference type="Pfam" id="PF12832"/>
    </source>
</evidence>
<keyword evidence="3" id="KW-1003">Cell membrane</keyword>
<reference evidence="10 11" key="1">
    <citation type="submission" date="2016-10" db="EMBL/GenBank/DDBJ databases">
        <authorList>
            <person name="de Groot N.N."/>
        </authorList>
    </citation>
    <scope>NUCLEOTIDE SEQUENCE [LARGE SCALE GENOMIC DNA]</scope>
    <source>
        <strain evidence="10 11">CPCC 100156</strain>
    </source>
</reference>
<feature type="transmembrane region" description="Helical" evidence="8">
    <location>
        <begin position="40"/>
        <end position="58"/>
    </location>
</feature>
<dbReference type="NCBIfam" id="NF037955">
    <property type="entry name" value="mfs"/>
    <property type="match status" value="1"/>
</dbReference>
<name>A0A1G6UYT5_9PROT</name>
<keyword evidence="11" id="KW-1185">Reference proteome</keyword>
<dbReference type="GO" id="GO:0015528">
    <property type="term" value="F:lactose:proton symporter activity"/>
    <property type="evidence" value="ECO:0007669"/>
    <property type="project" value="TreeGrafter"/>
</dbReference>
<accession>A0A1G6UYT5</accession>
<proteinExistence type="predicted"/>
<feature type="transmembrane region" description="Helical" evidence="8">
    <location>
        <begin position="157"/>
        <end position="175"/>
    </location>
</feature>
<dbReference type="InterPro" id="IPR024989">
    <property type="entry name" value="MFS_assoc_dom"/>
</dbReference>
<dbReference type="AlphaFoldDB" id="A0A1G6UYT5"/>
<keyword evidence="5 8" id="KW-0812">Transmembrane</keyword>
<dbReference type="PIRSF" id="PIRSF004925">
    <property type="entry name" value="HcaT"/>
    <property type="match status" value="1"/>
</dbReference>
<dbReference type="STRING" id="938405.SAMN02927895_04406"/>
<feature type="domain" description="Major facilitator superfamily associated" evidence="9">
    <location>
        <begin position="5"/>
        <end position="345"/>
    </location>
</feature>
<dbReference type="GO" id="GO:0030395">
    <property type="term" value="F:lactose binding"/>
    <property type="evidence" value="ECO:0007669"/>
    <property type="project" value="TreeGrafter"/>
</dbReference>
<evidence type="ECO:0000256" key="4">
    <source>
        <dbReference type="ARBA" id="ARBA00022519"/>
    </source>
</evidence>
<keyword evidence="4" id="KW-0997">Cell inner membrane</keyword>
<feature type="transmembrane region" description="Helical" evidence="8">
    <location>
        <begin position="282"/>
        <end position="303"/>
    </location>
</feature>
<dbReference type="Proteomes" id="UP000198925">
    <property type="component" value="Unassembled WGS sequence"/>
</dbReference>
<evidence type="ECO:0000313" key="11">
    <source>
        <dbReference type="Proteomes" id="UP000198925"/>
    </source>
</evidence>
<keyword evidence="2" id="KW-0813">Transport</keyword>
<dbReference type="PANTHER" id="PTHR23522">
    <property type="entry name" value="BLL5896 PROTEIN"/>
    <property type="match status" value="1"/>
</dbReference>
<evidence type="ECO:0000256" key="8">
    <source>
        <dbReference type="SAM" id="Phobius"/>
    </source>
</evidence>
<keyword evidence="6 8" id="KW-1133">Transmembrane helix</keyword>
<dbReference type="GO" id="GO:0005886">
    <property type="term" value="C:plasma membrane"/>
    <property type="evidence" value="ECO:0007669"/>
    <property type="project" value="UniProtKB-SubCell"/>
</dbReference>
<dbReference type="InterPro" id="IPR036259">
    <property type="entry name" value="MFS_trans_sf"/>
</dbReference>